<evidence type="ECO:0000256" key="2">
    <source>
        <dbReference type="ARBA" id="ARBA00022692"/>
    </source>
</evidence>
<evidence type="ECO:0000313" key="8">
    <source>
        <dbReference type="Proteomes" id="UP000290244"/>
    </source>
</evidence>
<evidence type="ECO:0000259" key="6">
    <source>
        <dbReference type="Pfam" id="PF01694"/>
    </source>
</evidence>
<dbReference type="InterPro" id="IPR050925">
    <property type="entry name" value="Rhomboid_protease_S54"/>
</dbReference>
<dbReference type="EMBL" id="CP034759">
    <property type="protein sequence ID" value="QBG34764.1"/>
    <property type="molecule type" value="Genomic_DNA"/>
</dbReference>
<dbReference type="GO" id="GO:0016020">
    <property type="term" value="C:membrane"/>
    <property type="evidence" value="ECO:0007669"/>
    <property type="project" value="UniProtKB-SubCell"/>
</dbReference>
<keyword evidence="7" id="KW-0378">Hydrolase</keyword>
<feature type="transmembrane region" description="Helical" evidence="5">
    <location>
        <begin position="112"/>
        <end position="134"/>
    </location>
</feature>
<feature type="transmembrane region" description="Helical" evidence="5">
    <location>
        <begin position="141"/>
        <end position="158"/>
    </location>
</feature>
<keyword evidence="3 5" id="KW-1133">Transmembrane helix</keyword>
<sequence length="204" mass="22896">MLFNFSRFPIAKQHSLIVVCIALLAILAHFLTANSQDYLVYQRELISQGQLWRLLSGHFLHTNGYHLLLNLAALTMLWALHGHFYNLKNYTSIFIGTALFCSLALYQFNPNLIQYVGLSGVLHGIFVWGAILDISHKEKTGYLLFIGVCLKIAYEQLYGASAEVMSLINADVAVDAHLWGAVGGLLFSLIYLSYSKKKPVTQQK</sequence>
<dbReference type="SUPFAM" id="SSF144091">
    <property type="entry name" value="Rhomboid-like"/>
    <property type="match status" value="1"/>
</dbReference>
<reference evidence="7 8" key="1">
    <citation type="submission" date="2018-12" db="EMBL/GenBank/DDBJ databases">
        <title>Complete genome of Litorilituus sediminis.</title>
        <authorList>
            <person name="Liu A."/>
            <person name="Rong J."/>
        </authorList>
    </citation>
    <scope>NUCLEOTIDE SEQUENCE [LARGE SCALE GENOMIC DNA]</scope>
    <source>
        <strain evidence="7 8">JCM 17549</strain>
    </source>
</reference>
<organism evidence="7 8">
    <name type="scientific">Litorilituus sediminis</name>
    <dbReference type="NCBI Taxonomy" id="718192"/>
    <lineage>
        <taxon>Bacteria</taxon>
        <taxon>Pseudomonadati</taxon>
        <taxon>Pseudomonadota</taxon>
        <taxon>Gammaproteobacteria</taxon>
        <taxon>Alteromonadales</taxon>
        <taxon>Colwelliaceae</taxon>
        <taxon>Litorilituus</taxon>
    </lineage>
</organism>
<keyword evidence="2 5" id="KW-0812">Transmembrane</keyword>
<dbReference type="InterPro" id="IPR023826">
    <property type="entry name" value="Rhom-like_SP_proteobac"/>
</dbReference>
<dbReference type="InterPro" id="IPR035952">
    <property type="entry name" value="Rhomboid-like_sf"/>
</dbReference>
<proteinExistence type="predicted"/>
<dbReference type="PANTHER" id="PTHR43731:SF16">
    <property type="entry name" value="RHOMBOSORTASE"/>
    <property type="match status" value="1"/>
</dbReference>
<dbReference type="InterPro" id="IPR022764">
    <property type="entry name" value="Peptidase_S54_rhomboid_dom"/>
</dbReference>
<evidence type="ECO:0000256" key="1">
    <source>
        <dbReference type="ARBA" id="ARBA00004141"/>
    </source>
</evidence>
<comment type="subcellular location">
    <subcellularLocation>
        <location evidence="1">Membrane</location>
        <topology evidence="1">Multi-pass membrane protein</topology>
    </subcellularLocation>
</comment>
<dbReference type="PANTHER" id="PTHR43731">
    <property type="entry name" value="RHOMBOID PROTEASE"/>
    <property type="match status" value="1"/>
</dbReference>
<dbReference type="EC" id="3.4.21.-" evidence="7"/>
<dbReference type="NCBIfam" id="TIGR03902">
    <property type="entry name" value="rhom_GG_sort"/>
    <property type="match status" value="1"/>
</dbReference>
<dbReference type="RefSeq" id="WP_130599286.1">
    <property type="nucleotide sequence ID" value="NZ_CP034759.1"/>
</dbReference>
<gene>
    <name evidence="7" type="primary">rrtA</name>
    <name evidence="7" type="ORF">EMK97_02915</name>
</gene>
<keyword evidence="4 5" id="KW-0472">Membrane</keyword>
<dbReference type="Proteomes" id="UP000290244">
    <property type="component" value="Chromosome"/>
</dbReference>
<evidence type="ECO:0000256" key="3">
    <source>
        <dbReference type="ARBA" id="ARBA00022989"/>
    </source>
</evidence>
<dbReference type="Gene3D" id="1.20.1540.10">
    <property type="entry name" value="Rhomboid-like"/>
    <property type="match status" value="1"/>
</dbReference>
<feature type="transmembrane region" description="Helical" evidence="5">
    <location>
        <begin position="87"/>
        <end position="106"/>
    </location>
</feature>
<evidence type="ECO:0000256" key="5">
    <source>
        <dbReference type="SAM" id="Phobius"/>
    </source>
</evidence>
<dbReference type="AlphaFoldDB" id="A0A4P6P1D5"/>
<dbReference type="OrthoDB" id="196054at2"/>
<name>A0A4P6P1D5_9GAMM</name>
<protein>
    <submittedName>
        <fullName evidence="7">Rhombosortase</fullName>
        <ecNumber evidence="7">3.4.21.-</ecNumber>
    </submittedName>
</protein>
<evidence type="ECO:0000313" key="7">
    <source>
        <dbReference type="EMBL" id="QBG34764.1"/>
    </source>
</evidence>
<accession>A0A4P6P1D5</accession>
<dbReference type="Pfam" id="PF01694">
    <property type="entry name" value="Rhomboid"/>
    <property type="match status" value="1"/>
</dbReference>
<keyword evidence="8" id="KW-1185">Reference proteome</keyword>
<feature type="transmembrane region" description="Helical" evidence="5">
    <location>
        <begin position="178"/>
        <end position="194"/>
    </location>
</feature>
<feature type="domain" description="Peptidase S54 rhomboid" evidence="6">
    <location>
        <begin position="48"/>
        <end position="192"/>
    </location>
</feature>
<dbReference type="GO" id="GO:0004252">
    <property type="term" value="F:serine-type endopeptidase activity"/>
    <property type="evidence" value="ECO:0007669"/>
    <property type="project" value="InterPro"/>
</dbReference>
<evidence type="ECO:0000256" key="4">
    <source>
        <dbReference type="ARBA" id="ARBA00023136"/>
    </source>
</evidence>
<feature type="transmembrane region" description="Helical" evidence="5">
    <location>
        <begin position="59"/>
        <end position="80"/>
    </location>
</feature>
<dbReference type="KEGG" id="lsd:EMK97_02915"/>